<feature type="coiled-coil region" evidence="12">
    <location>
        <begin position="1132"/>
        <end position="1166"/>
    </location>
</feature>
<keyword evidence="8" id="KW-0406">Ion transport</keyword>
<feature type="compositionally biased region" description="Polar residues" evidence="13">
    <location>
        <begin position="1111"/>
        <end position="1128"/>
    </location>
</feature>
<comment type="catalytic activity">
    <reaction evidence="11">
        <text>K(+)(in) = K(+)(out)</text>
        <dbReference type="Rhea" id="RHEA:29463"/>
        <dbReference type="ChEBI" id="CHEBI:29103"/>
    </reaction>
</comment>
<dbReference type="Gene3D" id="1.10.287.70">
    <property type="match status" value="1"/>
</dbReference>
<evidence type="ECO:0000313" key="17">
    <source>
        <dbReference type="Proteomes" id="UP000039865"/>
    </source>
</evidence>
<evidence type="ECO:0000256" key="10">
    <source>
        <dbReference type="ARBA" id="ARBA00023303"/>
    </source>
</evidence>
<gene>
    <name evidence="16" type="primary">Contig17289.g18413</name>
    <name evidence="16" type="ORF">STYLEM_10153</name>
</gene>
<keyword evidence="10" id="KW-0407">Ion channel</keyword>
<dbReference type="GO" id="GO:0005267">
    <property type="term" value="F:potassium channel activity"/>
    <property type="evidence" value="ECO:0007669"/>
    <property type="project" value="UniProtKB-KW"/>
</dbReference>
<evidence type="ECO:0000256" key="4">
    <source>
        <dbReference type="ARBA" id="ARBA00022692"/>
    </source>
</evidence>
<dbReference type="OMA" id="YWCKQCH"/>
<feature type="transmembrane region" description="Helical" evidence="14">
    <location>
        <begin position="154"/>
        <end position="177"/>
    </location>
</feature>
<dbReference type="InterPro" id="IPR013099">
    <property type="entry name" value="K_chnl_dom"/>
</dbReference>
<dbReference type="AlphaFoldDB" id="A0A078AK11"/>
<dbReference type="InterPro" id="IPR036291">
    <property type="entry name" value="NAD(P)-bd_dom_sf"/>
</dbReference>
<feature type="transmembrane region" description="Helical" evidence="14">
    <location>
        <begin position="221"/>
        <end position="238"/>
    </location>
</feature>
<dbReference type="Pfam" id="PF22614">
    <property type="entry name" value="Slo-like_RCK"/>
    <property type="match status" value="2"/>
</dbReference>
<dbReference type="EMBL" id="CCKQ01009646">
    <property type="protein sequence ID" value="CDW81143.1"/>
    <property type="molecule type" value="Genomic_DNA"/>
</dbReference>
<keyword evidence="2" id="KW-0813">Transport</keyword>
<feature type="region of interest" description="Disordered" evidence="13">
    <location>
        <begin position="1069"/>
        <end position="1128"/>
    </location>
</feature>
<evidence type="ECO:0000256" key="5">
    <source>
        <dbReference type="ARBA" id="ARBA00022826"/>
    </source>
</evidence>
<dbReference type="InParanoid" id="A0A078AK11"/>
<evidence type="ECO:0000313" key="16">
    <source>
        <dbReference type="EMBL" id="CDW81143.1"/>
    </source>
</evidence>
<evidence type="ECO:0000256" key="3">
    <source>
        <dbReference type="ARBA" id="ARBA00022538"/>
    </source>
</evidence>
<comment type="subcellular location">
    <subcellularLocation>
        <location evidence="1">Cell membrane</location>
        <topology evidence="1">Multi-pass membrane protein</topology>
    </subcellularLocation>
</comment>
<sequence>MQEEFKNDGALPTEKLPIIPNQSQQQDITLTESSYQTEDHRDIWAKEKDFRLYLERILIQKKFWDVIDQTSGLIGFISSILNVVLTYVEDYMHVQMDWFNQLDLIICYIYLAVYVIKLYVSQHRLQYLLSVQSILGCMTFVPLIIIVTPNKRDSSFYLIAFSRYVRTILSAMILVKYYKLGQTDVDRQINIVLMTMILLMYVSCGIYQVVENSSRLVPMKFHDSLYFVVVTLFTVGYGDFYPDTIFGRTIVMFIIIFTIILIPQQTNELLRLMNLQSRYRRTAYKSVEVKHILVTGSVGLQALKNFCDELFHEDHGTQATNAVILQQDDPKPEMELFIQKYGMFLTYLSGNPMNSRDLMRGDTHKADSCVLLTNKNSKSAAEEDHLNILTALAIKKYVYNRSKELKEESKSNIKICMQLIKPESKILYFKSLNLPSTNDQLIIVEEIKMNLLAKSCFAPGLISVISNLFASAGDIKTDEFQEEWLKEYAEGMGHEVYRVLISENDFLGNLTFKDIADIGFTEFSAIIFALEIEVKAYQGQKSIIRLNPHNFEFKEWISYNYYLYIICEDETVARSVQKLDMPDEKYESYFKRVRYDKVKTVTNKIEASIKENLVGSQTFMMGRSNRRINTLDGDDEMKSGLVSGNFITNRDKDDGPATAIGDKNQLIVKPKNSQSNYKLLNALGEINDGKNRKDSFLMNNIFIDPIEKDYDMLSKPQSQTEVQIKDSNIKLKNHIVVCGIHSSIYHFILPLRAKYLKNYQQDIVIITPNSSIKGEIWDSIARFRRIYLIEGSPLSTEILKQAYIHKADKAVILGHDPTIKAQKNHTELNDEMIDAQSIFIYKAIKRINPQLQILTELSYSSNIDFLLPKSKKNPEYTFSTLYAAGEVYIAATIDTLTAQAFYNPHVVTILQQILVGRGERTIKDDTEAEIIANFDDKLSQSNLWQIMVPEEFINKTYDKLFKYLLDKNLVAIGLYRLPGANDNQFPYCYTNPDQRRTTITARDRVFVLGKEIPKDLILDVNFKHSKGEGMKDLKKMKLDDEMDDKKIQQQINAAQGFKYKDYYGIKPEKTPTALNNDSKRGDVNNSLNHNKNAHKKDDQDYLPKPKPIFTQKDSTNSANVEGDNNQNFNHPTEFMSAALDRLEQKINQLENKVSKAKEIMGKQDENIKLDICQIRKELIMDDSVTNN</sequence>
<evidence type="ECO:0000259" key="15">
    <source>
        <dbReference type="PROSITE" id="PS51201"/>
    </source>
</evidence>
<accession>A0A078AK11</accession>
<reference evidence="16 17" key="1">
    <citation type="submission" date="2014-06" db="EMBL/GenBank/DDBJ databases">
        <authorList>
            <person name="Swart Estienne"/>
        </authorList>
    </citation>
    <scope>NUCLEOTIDE SEQUENCE [LARGE SCALE GENOMIC DNA]</scope>
    <source>
        <strain evidence="16 17">130c</strain>
    </source>
</reference>
<dbReference type="SUPFAM" id="SSF81324">
    <property type="entry name" value="Voltage-gated potassium channels"/>
    <property type="match status" value="1"/>
</dbReference>
<evidence type="ECO:0000256" key="1">
    <source>
        <dbReference type="ARBA" id="ARBA00004651"/>
    </source>
</evidence>
<dbReference type="PANTHER" id="PTHR10027">
    <property type="entry name" value="CALCIUM-ACTIVATED POTASSIUM CHANNEL ALPHA CHAIN"/>
    <property type="match status" value="1"/>
</dbReference>
<feature type="domain" description="RCK N-terminal" evidence="15">
    <location>
        <begin position="732"/>
        <end position="877"/>
    </location>
</feature>
<dbReference type="Pfam" id="PF03493">
    <property type="entry name" value="BK_channel_a"/>
    <property type="match status" value="1"/>
</dbReference>
<dbReference type="SUPFAM" id="SSF51735">
    <property type="entry name" value="NAD(P)-binding Rossmann-fold domains"/>
    <property type="match status" value="1"/>
</dbReference>
<dbReference type="Gene3D" id="3.40.50.720">
    <property type="entry name" value="NAD(P)-binding Rossmann-like Domain"/>
    <property type="match status" value="2"/>
</dbReference>
<feature type="transmembrane region" description="Helical" evidence="14">
    <location>
        <begin position="66"/>
        <end position="87"/>
    </location>
</feature>
<evidence type="ECO:0000256" key="13">
    <source>
        <dbReference type="SAM" id="MobiDB-lite"/>
    </source>
</evidence>
<feature type="transmembrane region" description="Helical" evidence="14">
    <location>
        <begin position="99"/>
        <end position="120"/>
    </location>
</feature>
<proteinExistence type="predicted"/>
<organism evidence="16 17">
    <name type="scientific">Stylonychia lemnae</name>
    <name type="common">Ciliate</name>
    <dbReference type="NCBI Taxonomy" id="5949"/>
    <lineage>
        <taxon>Eukaryota</taxon>
        <taxon>Sar</taxon>
        <taxon>Alveolata</taxon>
        <taxon>Ciliophora</taxon>
        <taxon>Intramacronucleata</taxon>
        <taxon>Spirotrichea</taxon>
        <taxon>Stichotrichia</taxon>
        <taxon>Sporadotrichida</taxon>
        <taxon>Oxytrichidae</taxon>
        <taxon>Stylonychinae</taxon>
        <taxon>Stylonychia</taxon>
    </lineage>
</organism>
<dbReference type="InterPro" id="IPR047871">
    <property type="entry name" value="K_chnl_Slo-like"/>
</dbReference>
<feature type="transmembrane region" description="Helical" evidence="14">
    <location>
        <begin position="245"/>
        <end position="263"/>
    </location>
</feature>
<evidence type="ECO:0000256" key="11">
    <source>
        <dbReference type="ARBA" id="ARBA00034430"/>
    </source>
</evidence>
<keyword evidence="3" id="KW-0633">Potassium transport</keyword>
<protein>
    <submittedName>
        <fullName evidence="16">Cation channel family protein</fullName>
    </submittedName>
</protein>
<evidence type="ECO:0000256" key="7">
    <source>
        <dbReference type="ARBA" id="ARBA00022989"/>
    </source>
</evidence>
<keyword evidence="4 14" id="KW-0812">Transmembrane</keyword>
<dbReference type="Proteomes" id="UP000039865">
    <property type="component" value="Unassembled WGS sequence"/>
</dbReference>
<keyword evidence="9 14" id="KW-0472">Membrane</keyword>
<dbReference type="PANTHER" id="PTHR10027:SF10">
    <property type="entry name" value="SLOWPOKE 2, ISOFORM D"/>
    <property type="match status" value="1"/>
</dbReference>
<evidence type="ECO:0000256" key="6">
    <source>
        <dbReference type="ARBA" id="ARBA00022958"/>
    </source>
</evidence>
<evidence type="ECO:0000256" key="9">
    <source>
        <dbReference type="ARBA" id="ARBA00023136"/>
    </source>
</evidence>
<evidence type="ECO:0000256" key="2">
    <source>
        <dbReference type="ARBA" id="ARBA00022448"/>
    </source>
</evidence>
<dbReference type="GO" id="GO:0005886">
    <property type="term" value="C:plasma membrane"/>
    <property type="evidence" value="ECO:0007669"/>
    <property type="project" value="UniProtKB-SubCell"/>
</dbReference>
<keyword evidence="12" id="KW-0175">Coiled coil</keyword>
<evidence type="ECO:0000256" key="12">
    <source>
        <dbReference type="SAM" id="Coils"/>
    </source>
</evidence>
<keyword evidence="7 14" id="KW-1133">Transmembrane helix</keyword>
<dbReference type="Pfam" id="PF07885">
    <property type="entry name" value="Ion_trans_2"/>
    <property type="match status" value="1"/>
</dbReference>
<feature type="transmembrane region" description="Helical" evidence="14">
    <location>
        <begin position="127"/>
        <end position="148"/>
    </location>
</feature>
<dbReference type="InterPro" id="IPR003148">
    <property type="entry name" value="RCK_N"/>
</dbReference>
<dbReference type="OrthoDB" id="10035564at2759"/>
<feature type="transmembrane region" description="Helical" evidence="14">
    <location>
        <begin position="189"/>
        <end position="209"/>
    </location>
</feature>
<name>A0A078AK11_STYLE</name>
<evidence type="ECO:0000256" key="14">
    <source>
        <dbReference type="SAM" id="Phobius"/>
    </source>
</evidence>
<dbReference type="InterPro" id="IPR003929">
    <property type="entry name" value="K_chnl_BK_asu"/>
</dbReference>
<keyword evidence="5" id="KW-0631">Potassium channel</keyword>
<keyword evidence="17" id="KW-1185">Reference proteome</keyword>
<keyword evidence="6" id="KW-0630">Potassium</keyword>
<evidence type="ECO:0000256" key="8">
    <source>
        <dbReference type="ARBA" id="ARBA00023065"/>
    </source>
</evidence>
<dbReference type="PROSITE" id="PS51201">
    <property type="entry name" value="RCK_N"/>
    <property type="match status" value="1"/>
</dbReference>